<dbReference type="PIRSF" id="PIRSF015730">
    <property type="entry name" value="TFAR19"/>
    <property type="match status" value="1"/>
</dbReference>
<evidence type="ECO:0000256" key="1">
    <source>
        <dbReference type="ARBA" id="ARBA00010490"/>
    </source>
</evidence>
<keyword evidence="2" id="KW-0238">DNA-binding</keyword>
<gene>
    <name evidence="2" type="ORF">AN188_01181</name>
    <name evidence="3" type="ORF">APG09_01256</name>
</gene>
<name>A0A150JAR9_9EURY</name>
<protein>
    <submittedName>
        <fullName evidence="2">DNA-binding protein</fullName>
    </submittedName>
</protein>
<dbReference type="Gene3D" id="1.10.8.140">
    <property type="entry name" value="PDCD5-like"/>
    <property type="match status" value="1"/>
</dbReference>
<dbReference type="GO" id="GO:0003677">
    <property type="term" value="F:DNA binding"/>
    <property type="evidence" value="ECO:0007669"/>
    <property type="project" value="UniProtKB-KW"/>
</dbReference>
<dbReference type="NCBIfam" id="NF003268">
    <property type="entry name" value="PRK04239.1"/>
    <property type="match status" value="1"/>
</dbReference>
<organism evidence="2 4">
    <name type="scientific">Candidatus Methanofastidiosum methylothiophilum</name>
    <dbReference type="NCBI Taxonomy" id="1705564"/>
    <lineage>
        <taxon>Archaea</taxon>
        <taxon>Methanobacteriati</taxon>
        <taxon>Methanobacteriota</taxon>
        <taxon>Stenosarchaea group</taxon>
        <taxon>Candidatus Methanofastidiosia</taxon>
        <taxon>Candidatus Methanofastidiosales</taxon>
        <taxon>Candidatus Methanofastidiosaceae</taxon>
        <taxon>Candidatus Methanofastidiosum</taxon>
    </lineage>
</organism>
<accession>A0A150JAR9</accession>
<dbReference type="GO" id="GO:0005829">
    <property type="term" value="C:cytosol"/>
    <property type="evidence" value="ECO:0007669"/>
    <property type="project" value="TreeGrafter"/>
</dbReference>
<comment type="caution">
    <text evidence="2">The sequence shown here is derived from an EMBL/GenBank/DDBJ whole genome shotgun (WGS) entry which is preliminary data.</text>
</comment>
<dbReference type="EMBL" id="LNJE01000015">
    <property type="protein sequence ID" value="KYC56929.1"/>
    <property type="molecule type" value="Genomic_DNA"/>
</dbReference>
<evidence type="ECO:0000313" key="2">
    <source>
        <dbReference type="EMBL" id="KYC54290.1"/>
    </source>
</evidence>
<dbReference type="InterPro" id="IPR036883">
    <property type="entry name" value="PDCD5-like_sf"/>
</dbReference>
<dbReference type="Pfam" id="PF01984">
    <property type="entry name" value="dsDNA_bind"/>
    <property type="match status" value="1"/>
</dbReference>
<evidence type="ECO:0000313" key="4">
    <source>
        <dbReference type="Proteomes" id="UP000092420"/>
    </source>
</evidence>
<sequence>MIFLQDDAESIKKKKLEELQKQALSEEQARQQKIEFELQKQQIMRALLTPEARERLTRVKMARKEEGEQIELLLIQLYQAGKITKQVDDAMLKQILEKALLSNKREFKIRRI</sequence>
<dbReference type="AlphaFoldDB" id="A0A150JAR9"/>
<accession>A0A150JI44</accession>
<dbReference type="InterPro" id="IPR002836">
    <property type="entry name" value="PDCD5-like"/>
</dbReference>
<accession>A0A150JFM2</accession>
<reference evidence="2 4" key="1">
    <citation type="journal article" date="2016" name="ISME J.">
        <title>Chasing the elusive Euryarchaeota class WSA2: genomes reveal a uniquely fastidious methyl-reducing methanogen.</title>
        <authorList>
            <person name="Nobu M.K."/>
            <person name="Narihiro T."/>
            <person name="Kuroda K."/>
            <person name="Mei R."/>
            <person name="Liu W.T."/>
        </authorList>
    </citation>
    <scope>NUCLEOTIDE SEQUENCE [LARGE SCALE GENOMIC DNA]</scope>
    <source>
        <strain evidence="2">ADurb1013_Bin02101</strain>
        <strain evidence="3">ADurb1213_Bin02801</strain>
    </source>
</reference>
<dbReference type="EMBL" id="LNJB01000015">
    <property type="protein sequence ID" value="KYC54290.1"/>
    <property type="molecule type" value="Genomic_DNA"/>
</dbReference>
<dbReference type="PANTHER" id="PTHR10840">
    <property type="entry name" value="PROGRAMMED CELL DEATH PROTEIN 5"/>
    <property type="match status" value="1"/>
</dbReference>
<dbReference type="PANTHER" id="PTHR10840:SF0">
    <property type="entry name" value="PROGRAMMED CELL DEATH PROTEIN 5"/>
    <property type="match status" value="1"/>
</dbReference>
<proteinExistence type="inferred from homology"/>
<dbReference type="SUPFAM" id="SSF46950">
    <property type="entry name" value="Double-stranded DNA-binding domain"/>
    <property type="match status" value="1"/>
</dbReference>
<comment type="similarity">
    <text evidence="1">Belongs to the PDCD5 family.</text>
</comment>
<evidence type="ECO:0000313" key="3">
    <source>
        <dbReference type="EMBL" id="KYC56929.1"/>
    </source>
</evidence>
<dbReference type="Proteomes" id="UP000092420">
    <property type="component" value="Unassembled WGS sequence"/>
</dbReference>